<reference evidence="3 4" key="1">
    <citation type="submission" date="2019-08" db="EMBL/GenBank/DDBJ databases">
        <authorList>
            <person name="Dong K."/>
        </authorList>
    </citation>
    <scope>NUCLEOTIDE SEQUENCE [LARGE SCALE GENOMIC DNA]</scope>
    <source>
        <strain evidence="3 4">JCM14558</strain>
    </source>
</reference>
<feature type="region of interest" description="Disordered" evidence="1">
    <location>
        <begin position="122"/>
        <end position="153"/>
    </location>
</feature>
<keyword evidence="4" id="KW-1185">Reference proteome</keyword>
<accession>A0A5C8I1B8</accession>
<dbReference type="OrthoDB" id="5074776at2"/>
<feature type="transmembrane region" description="Helical" evidence="2">
    <location>
        <begin position="12"/>
        <end position="32"/>
    </location>
</feature>
<comment type="caution">
    <text evidence="3">The sequence shown here is derived from an EMBL/GenBank/DDBJ whole genome shotgun (WGS) entry which is preliminary data.</text>
</comment>
<evidence type="ECO:0000256" key="2">
    <source>
        <dbReference type="SAM" id="Phobius"/>
    </source>
</evidence>
<proteinExistence type="predicted"/>
<keyword evidence="2" id="KW-1133">Transmembrane helix</keyword>
<evidence type="ECO:0000313" key="3">
    <source>
        <dbReference type="EMBL" id="TXK12898.1"/>
    </source>
</evidence>
<evidence type="ECO:0000313" key="4">
    <source>
        <dbReference type="Proteomes" id="UP000321034"/>
    </source>
</evidence>
<evidence type="ECO:0008006" key="5">
    <source>
        <dbReference type="Google" id="ProtNLM"/>
    </source>
</evidence>
<feature type="compositionally biased region" description="Low complexity" evidence="1">
    <location>
        <begin position="136"/>
        <end position="146"/>
    </location>
</feature>
<evidence type="ECO:0000256" key="1">
    <source>
        <dbReference type="SAM" id="MobiDB-lite"/>
    </source>
</evidence>
<sequence>MTSRARLITSIPFWILVAGSVVAGAVGLWIVVDRLGTLERGLVDGTATTAQVYGGQSWSVVGAVLLGAGVVGLLLALALAAAKALIPQGDVAVVETIDWTAEESELEPTPFAAEPAVPAATTAAPVIAEDPDVEVPSTTPAPAAATEGDDKRV</sequence>
<protein>
    <recommendedName>
        <fullName evidence="5">Dinucleotide-utilizing enzyme</fullName>
    </recommendedName>
</protein>
<name>A0A5C8I1B8_9MICO</name>
<dbReference type="EMBL" id="VRSV01000001">
    <property type="protein sequence ID" value="TXK12898.1"/>
    <property type="molecule type" value="Genomic_DNA"/>
</dbReference>
<organism evidence="3 4">
    <name type="scientific">Microbacterium hatanonis</name>
    <dbReference type="NCBI Taxonomy" id="404366"/>
    <lineage>
        <taxon>Bacteria</taxon>
        <taxon>Bacillati</taxon>
        <taxon>Actinomycetota</taxon>
        <taxon>Actinomycetes</taxon>
        <taxon>Micrococcales</taxon>
        <taxon>Microbacteriaceae</taxon>
        <taxon>Microbacterium</taxon>
    </lineage>
</organism>
<dbReference type="RefSeq" id="WP_147893597.1">
    <property type="nucleotide sequence ID" value="NZ_BAAANR010000001.1"/>
</dbReference>
<dbReference type="Proteomes" id="UP000321034">
    <property type="component" value="Unassembled WGS sequence"/>
</dbReference>
<dbReference type="AlphaFoldDB" id="A0A5C8I1B8"/>
<keyword evidence="2" id="KW-0812">Transmembrane</keyword>
<feature type="transmembrane region" description="Helical" evidence="2">
    <location>
        <begin position="58"/>
        <end position="80"/>
    </location>
</feature>
<keyword evidence="2" id="KW-0472">Membrane</keyword>
<gene>
    <name evidence="3" type="ORF">FVP77_05465</name>
</gene>